<dbReference type="Gene3D" id="3.10.450.50">
    <property type="match status" value="1"/>
</dbReference>
<name>A0A5C5G7N4_9RHOB</name>
<dbReference type="InterPro" id="IPR027843">
    <property type="entry name" value="DUF4440"/>
</dbReference>
<evidence type="ECO:0000259" key="1">
    <source>
        <dbReference type="Pfam" id="PF14534"/>
    </source>
</evidence>
<evidence type="ECO:0000313" key="2">
    <source>
        <dbReference type="EMBL" id="TNY30724.1"/>
    </source>
</evidence>
<proteinExistence type="predicted"/>
<gene>
    <name evidence="2" type="ORF">FHY64_19290</name>
</gene>
<dbReference type="InterPro" id="IPR011944">
    <property type="entry name" value="Steroid_delta5-4_isomerase"/>
</dbReference>
<dbReference type="NCBIfam" id="TIGR02246">
    <property type="entry name" value="SgcJ/EcaC family oxidoreductase"/>
    <property type="match status" value="1"/>
</dbReference>
<dbReference type="Proteomes" id="UP000314011">
    <property type="component" value="Unassembled WGS sequence"/>
</dbReference>
<dbReference type="SUPFAM" id="SSF54427">
    <property type="entry name" value="NTF2-like"/>
    <property type="match status" value="1"/>
</dbReference>
<reference evidence="2 3" key="1">
    <citation type="submission" date="2019-06" db="EMBL/GenBank/DDBJ databases">
        <title>Genome of new Rhodobacteraceae sp. SM1903.</title>
        <authorList>
            <person name="Ren X."/>
        </authorList>
    </citation>
    <scope>NUCLEOTIDE SEQUENCE [LARGE SCALE GENOMIC DNA]</scope>
    <source>
        <strain evidence="2 3">SM1903</strain>
    </source>
</reference>
<keyword evidence="3" id="KW-1185">Reference proteome</keyword>
<dbReference type="Pfam" id="PF14534">
    <property type="entry name" value="DUF4440"/>
    <property type="match status" value="1"/>
</dbReference>
<dbReference type="EMBL" id="VFFF01000004">
    <property type="protein sequence ID" value="TNY30724.1"/>
    <property type="molecule type" value="Genomic_DNA"/>
</dbReference>
<dbReference type="InterPro" id="IPR032710">
    <property type="entry name" value="NTF2-like_dom_sf"/>
</dbReference>
<accession>A0A5C5G7N4</accession>
<feature type="domain" description="DUF4440" evidence="1">
    <location>
        <begin position="13"/>
        <end position="120"/>
    </location>
</feature>
<dbReference type="AlphaFoldDB" id="A0A5C5G7N4"/>
<evidence type="ECO:0000313" key="3">
    <source>
        <dbReference type="Proteomes" id="UP000314011"/>
    </source>
</evidence>
<dbReference type="RefSeq" id="WP_140197520.1">
    <property type="nucleotide sequence ID" value="NZ_CP065915.1"/>
</dbReference>
<dbReference type="OrthoDB" id="122531at2"/>
<organism evidence="2 3">
    <name type="scientific">Pelagovum pacificum</name>
    <dbReference type="NCBI Taxonomy" id="2588711"/>
    <lineage>
        <taxon>Bacteria</taxon>
        <taxon>Pseudomonadati</taxon>
        <taxon>Pseudomonadota</taxon>
        <taxon>Alphaproteobacteria</taxon>
        <taxon>Rhodobacterales</taxon>
        <taxon>Paracoccaceae</taxon>
        <taxon>Pelagovum</taxon>
    </lineage>
</organism>
<sequence length="144" mass="15249">MSLPASPGDLPVAFATAWAARDASALAALFAEDADFVNVVGIWWEDRAAIEKAHAYGLRTIFADSRLQVGRVKVRMLGKDHAVVQARLILTGQTAPDGGPAGTRRTILAFVAKRTADGWQAVAAQNTDIVPGAETHLAPADYRG</sequence>
<protein>
    <submittedName>
        <fullName evidence="2">SgcJ/EcaC family oxidoreductase</fullName>
    </submittedName>
</protein>
<comment type="caution">
    <text evidence="2">The sequence shown here is derived from an EMBL/GenBank/DDBJ whole genome shotgun (WGS) entry which is preliminary data.</text>
</comment>